<proteinExistence type="predicted"/>
<reference evidence="3" key="1">
    <citation type="journal article" date="2019" name="Int. J. Syst. Evol. Microbiol.">
        <title>The Global Catalogue of Microorganisms (GCM) 10K type strain sequencing project: providing services to taxonomists for standard genome sequencing and annotation.</title>
        <authorList>
            <consortium name="The Broad Institute Genomics Platform"/>
            <consortium name="The Broad Institute Genome Sequencing Center for Infectious Disease"/>
            <person name="Wu L."/>
            <person name="Ma J."/>
        </authorList>
    </citation>
    <scope>NUCLEOTIDE SEQUENCE [LARGE SCALE GENOMIC DNA]</scope>
    <source>
        <strain evidence="3">CCUG 66188</strain>
    </source>
</reference>
<gene>
    <name evidence="2" type="ORF">ACFO6W_21455</name>
</gene>
<feature type="chain" id="PRO_5045417168" description="Ada DNA repair metal-binding domain-containing protein" evidence="1">
    <location>
        <begin position="21"/>
        <end position="80"/>
    </location>
</feature>
<comment type="caution">
    <text evidence="2">The sequence shown here is derived from an EMBL/GenBank/DDBJ whole genome shotgun (WGS) entry which is preliminary data.</text>
</comment>
<keyword evidence="1" id="KW-0732">Signal</keyword>
<organism evidence="2 3">
    <name type="scientific">Dysgonomonas termitidis</name>
    <dbReference type="NCBI Taxonomy" id="1516126"/>
    <lineage>
        <taxon>Bacteria</taxon>
        <taxon>Pseudomonadati</taxon>
        <taxon>Bacteroidota</taxon>
        <taxon>Bacteroidia</taxon>
        <taxon>Bacteroidales</taxon>
        <taxon>Dysgonomonadaceae</taxon>
        <taxon>Dysgonomonas</taxon>
    </lineage>
</organism>
<dbReference type="RefSeq" id="WP_380000305.1">
    <property type="nucleotide sequence ID" value="NZ_JBHSGN010000128.1"/>
</dbReference>
<name>A0ABV9L178_9BACT</name>
<evidence type="ECO:0000313" key="3">
    <source>
        <dbReference type="Proteomes" id="UP001596023"/>
    </source>
</evidence>
<feature type="signal peptide" evidence="1">
    <location>
        <begin position="1"/>
        <end position="20"/>
    </location>
</feature>
<sequence>MKTFSIIFLSLFLSSFIAGDAHNEASKESEATVLICTGKYSKRYHNSQCKGMKACKGEQKKVSLSDAKKMGLTPCGYCYK</sequence>
<evidence type="ECO:0008006" key="4">
    <source>
        <dbReference type="Google" id="ProtNLM"/>
    </source>
</evidence>
<dbReference type="Proteomes" id="UP001596023">
    <property type="component" value="Unassembled WGS sequence"/>
</dbReference>
<accession>A0ABV9L178</accession>
<keyword evidence="3" id="KW-1185">Reference proteome</keyword>
<protein>
    <recommendedName>
        <fullName evidence="4">Ada DNA repair metal-binding domain-containing protein</fullName>
    </recommendedName>
</protein>
<evidence type="ECO:0000256" key="1">
    <source>
        <dbReference type="SAM" id="SignalP"/>
    </source>
</evidence>
<evidence type="ECO:0000313" key="2">
    <source>
        <dbReference type="EMBL" id="MFC4676257.1"/>
    </source>
</evidence>
<dbReference type="EMBL" id="JBHSGN010000128">
    <property type="protein sequence ID" value="MFC4676257.1"/>
    <property type="molecule type" value="Genomic_DNA"/>
</dbReference>